<proteinExistence type="predicted"/>
<comment type="caution">
    <text evidence="1">The sequence shown here is derived from an EMBL/GenBank/DDBJ whole genome shotgun (WGS) entry which is preliminary data.</text>
</comment>
<keyword evidence="2" id="KW-1185">Reference proteome</keyword>
<dbReference type="RefSeq" id="WP_418891093.1">
    <property type="nucleotide sequence ID" value="NZ_JBEUWX010000002.1"/>
</dbReference>
<gene>
    <name evidence="1" type="ORF">ABCS64_06685</name>
</gene>
<protein>
    <submittedName>
        <fullName evidence="1">Uncharacterized protein</fullName>
    </submittedName>
</protein>
<organism evidence="1 2">
    <name type="scientific">Dentiradicibacter hellwigii</name>
    <dbReference type="NCBI Taxonomy" id="3149053"/>
    <lineage>
        <taxon>Bacteria</taxon>
        <taxon>Pseudomonadati</taxon>
        <taxon>Pseudomonadota</taxon>
        <taxon>Betaproteobacteria</taxon>
        <taxon>Rhodocyclales</taxon>
        <taxon>Rhodocyclaceae</taxon>
        <taxon>Dentiradicibacter</taxon>
    </lineage>
</organism>
<sequence>MFIKEIAKDNHCYDPIRYLSSSYFSSTWNFFLDFQPQNHKFKRIQDAARSCIDLMMNGESVYWNIDFSEEHATKVWRLFFDGLKSCTSTELLSIQKMSKTLAVNKNWIDSIEFFINLASRVRRDAKFRSSINISISDYEILEIAYESIEISIIDRFKIRDNWLLSTDDWDMKLKQQTPDLPESVYLIFIAAYESNQQFPSLIKNIDILIPDDLARRDFFRRLKISFDLAKPNGSNILFPINS</sequence>
<reference evidence="2" key="1">
    <citation type="submission" date="2024-06" db="EMBL/GenBank/DDBJ databases">
        <title>Radixoralia hellwigii gen. nov., sp nov., isolated from a root canal in the human oral cavity.</title>
        <authorList>
            <person name="Bartsch S."/>
            <person name="Wittmer A."/>
            <person name="Schulz A.-K."/>
            <person name="Neumann-Schaal M."/>
            <person name="Wolf J."/>
            <person name="Gronow S."/>
            <person name="Tennert C."/>
            <person name="Haecker G."/>
            <person name="Cieplik F."/>
            <person name="Al-Ahmad A."/>
        </authorList>
    </citation>
    <scope>NUCLEOTIDE SEQUENCE [LARGE SCALE GENOMIC DNA]</scope>
    <source>
        <strain evidence="2">Wk13</strain>
    </source>
</reference>
<dbReference type="Proteomes" id="UP001574673">
    <property type="component" value="Unassembled WGS sequence"/>
</dbReference>
<dbReference type="EMBL" id="JBEUWX010000002">
    <property type="protein sequence ID" value="MFA9950004.1"/>
    <property type="molecule type" value="Genomic_DNA"/>
</dbReference>
<evidence type="ECO:0000313" key="2">
    <source>
        <dbReference type="Proteomes" id="UP001574673"/>
    </source>
</evidence>
<evidence type="ECO:0000313" key="1">
    <source>
        <dbReference type="EMBL" id="MFA9950004.1"/>
    </source>
</evidence>
<name>A0ABV4UF23_9RHOO</name>
<accession>A0ABV4UF23</accession>